<dbReference type="PROSITE" id="PS51819">
    <property type="entry name" value="VOC"/>
    <property type="match status" value="2"/>
</dbReference>
<dbReference type="CDD" id="cd07247">
    <property type="entry name" value="SgaA_N_like"/>
    <property type="match status" value="2"/>
</dbReference>
<evidence type="ECO:0000313" key="3">
    <source>
        <dbReference type="Proteomes" id="UP001352223"/>
    </source>
</evidence>
<dbReference type="RefSeq" id="WP_324768846.1">
    <property type="nucleotide sequence ID" value="NZ_BAAATS010000006.1"/>
</dbReference>
<proteinExistence type="predicted"/>
<feature type="domain" description="VOC" evidence="1">
    <location>
        <begin position="138"/>
        <end position="253"/>
    </location>
</feature>
<dbReference type="InterPro" id="IPR004360">
    <property type="entry name" value="Glyas_Fos-R_dOase_dom"/>
</dbReference>
<name>A0ABU6CCD8_9ACTN</name>
<sequence>MPAVPEGAPVWADAMFPDLEAAKGFYSELFGWTYDSGAEEFGNYTQARTAGGKHVAALSPQMPGMESVPAAWNLYFATSDIAATAERIKNAGGTLAMEPMQVGDFGTMVTAQDPAGCWFSVWQPGTHEGFEAVNEPGAFCWAEVNSRDAAKTDAFFTAVFPYEAKKMPDEHIDFDVWHLGGRPALGRMQMTDDFPEHVPSYVNVYFVVEDCDAALDTVQRLGGALHFGPMDSPFGRFASVGDPQGAAFTVIDVTSTKGEMPKLD</sequence>
<comment type="caution">
    <text evidence="2">The sequence shown here is derived from an EMBL/GenBank/DDBJ whole genome shotgun (WGS) entry which is preliminary data.</text>
</comment>
<dbReference type="InterPro" id="IPR037523">
    <property type="entry name" value="VOC_core"/>
</dbReference>
<evidence type="ECO:0000313" key="2">
    <source>
        <dbReference type="EMBL" id="MEB3961550.1"/>
    </source>
</evidence>
<dbReference type="PANTHER" id="PTHR33993:SF10">
    <property type="entry name" value="CONSERVED PROTEIN"/>
    <property type="match status" value="1"/>
</dbReference>
<accession>A0ABU6CCD8</accession>
<reference evidence="2 3" key="1">
    <citation type="submission" date="2022-10" db="EMBL/GenBank/DDBJ databases">
        <authorList>
            <person name="Xie J."/>
            <person name="Shen N."/>
        </authorList>
    </citation>
    <scope>NUCLEOTIDE SEQUENCE [LARGE SCALE GENOMIC DNA]</scope>
    <source>
        <strain evidence="2 3">DSM 41681</strain>
    </source>
</reference>
<dbReference type="EMBL" id="JAOZYB010000101">
    <property type="protein sequence ID" value="MEB3961550.1"/>
    <property type="molecule type" value="Genomic_DNA"/>
</dbReference>
<evidence type="ECO:0000259" key="1">
    <source>
        <dbReference type="PROSITE" id="PS51819"/>
    </source>
</evidence>
<dbReference type="Gene3D" id="3.10.180.10">
    <property type="entry name" value="2,3-Dihydroxybiphenyl 1,2-Dioxygenase, domain 1"/>
    <property type="match status" value="2"/>
</dbReference>
<protein>
    <submittedName>
        <fullName evidence="2">VOC family protein</fullName>
    </submittedName>
</protein>
<dbReference type="SUPFAM" id="SSF54593">
    <property type="entry name" value="Glyoxalase/Bleomycin resistance protein/Dihydroxybiphenyl dioxygenase"/>
    <property type="match status" value="2"/>
</dbReference>
<dbReference type="PANTHER" id="PTHR33993">
    <property type="entry name" value="GLYOXALASE-RELATED"/>
    <property type="match status" value="1"/>
</dbReference>
<dbReference type="InterPro" id="IPR052164">
    <property type="entry name" value="Anthracycline_SecMetBiosynth"/>
</dbReference>
<organism evidence="2 3">
    <name type="scientific">Streptomyces kunmingensis</name>
    <dbReference type="NCBI Taxonomy" id="68225"/>
    <lineage>
        <taxon>Bacteria</taxon>
        <taxon>Bacillati</taxon>
        <taxon>Actinomycetota</taxon>
        <taxon>Actinomycetes</taxon>
        <taxon>Kitasatosporales</taxon>
        <taxon>Streptomycetaceae</taxon>
        <taxon>Streptomyces</taxon>
    </lineage>
</organism>
<keyword evidence="3" id="KW-1185">Reference proteome</keyword>
<dbReference type="Proteomes" id="UP001352223">
    <property type="component" value="Unassembled WGS sequence"/>
</dbReference>
<dbReference type="Pfam" id="PF00903">
    <property type="entry name" value="Glyoxalase"/>
    <property type="match status" value="1"/>
</dbReference>
<dbReference type="InterPro" id="IPR029068">
    <property type="entry name" value="Glyas_Bleomycin-R_OHBP_Dase"/>
</dbReference>
<gene>
    <name evidence="2" type="ORF">OKJ48_15025</name>
</gene>
<feature type="domain" description="VOC" evidence="1">
    <location>
        <begin position="8"/>
        <end position="124"/>
    </location>
</feature>